<dbReference type="Gene3D" id="2.170.16.10">
    <property type="entry name" value="Hedgehog/Intein (Hint) domain"/>
    <property type="match status" value="2"/>
</dbReference>
<dbReference type="InterPro" id="IPR014017">
    <property type="entry name" value="DNA_helicase_UvrD-like_C"/>
</dbReference>
<dbReference type="InterPro" id="IPR036844">
    <property type="entry name" value="Hint_dom_sf"/>
</dbReference>
<evidence type="ECO:0000256" key="8">
    <source>
        <dbReference type="ARBA" id="ARBA00048988"/>
    </source>
</evidence>
<keyword evidence="5" id="KW-0413">Isomerase</keyword>
<sequence>MQEKPKLNQEQQLAVDSDINKPLLIVAGCGSGKTTVLISRIARMISLGIPTESIIAITFTQKAAEELKQRVSSFIHSISISQLKTYTFHAFGLSILRAEGSSLKLLGYRPIFKIISSFEQFKIIENCLKKYYYYKHIFIQKNQLLEDKNQISKFSFSDDFLEEDYDIDVDVDSNSDNFNYNDNFSQSSLSDENIPKEEVIVYNPDQKELYRSKKNEHFQQLLNLDKIKIQEKKSILQNENENENQNENKNQDENNQNMFSLDDDVDYYELLDIKNMKKKEKIKWQKIQEETKKIQKFILLSYSNFRKPSQFSGKKKILFKMYQNFIKLNDIIDFNDMIHLAIKLLKKFPEVLEKYKTKYKYFLVDEYQDTNLAQFQLVNLFVKESGRLTVVGDDDQCLPINTLVQTQNEQLKKIQNIQIGDYVKTSLGKSQLGFSKVSYCSKKFIKNSSLCSIKTKSGIEIKCTISHHLPITWIKNKKEQKTPKNHFICLIKNKNNYNYNWNFQIIQNLGNCNSQTFPLLIVNSRKKAEKIVQFLEMNIFDKIDYQLILEKIGKIWEEGYLISEKNLEKKIQIISLYEENSHLIQFKEENERKTLHFKSLEKARRVAKELSKMNNKEIIEKWKLVDSNENFQMIPACNVIPGSYLVVNNKLEKVVEVEFEDYQGEVYDLEVESTHNFILGNGAIIGNCIYAFRGANLDCFQVLKNQFSSTIQEVKLVENYRSTKTIVSILNYLIRNNKNRIKKTLRTSNTLGTKTSLFKCSTEIDEAIFCASKIKRLVREKKANFSEIAVLYRNRHIAETFKKIFHKQKIPFRVFGEQDSLDNLKEFRFFVTYLFFVDNPSENNSFKTVFKKYFKRLFIHEKSEEDQKQLKKKIQQMIQSITKYSQVKKTSLFDSSADIVMYLQRKNSKNIQEQKKGIELHLLDQLKKLFQLNINSLIQFVEIIHHCRKLISENRINDLYSLIAHQILNDAEFTYQDEMSRIAMENLQELNLSEMEPAQLFQFIKFKNIQFMEQNSDSEQKSHLEIFHKFVEQFILDPATFLDSCTGIVTLSTVHQSKGLEWPVVFLVRLNEKEFPVYKIDQEKGQEITEETIEKLEEEERRLFYVALSRAKNYLFISYIQNSLKPSSLLNSLPEHLINVQDWELEKKSIEVQNEKESQKKCLRSKTQPSLLNYFSKKPKSHENSNENSNEKKRKNEEEVDSSLIYNPIIQFQANENENENEIENEFKIENENEFKIENEFKNQNENHSTKIQKAISFDQSSIKQRRKNKTSLRDSIQKVQSKFHFDYSFENEPIPKKQKEKQKKSKLKKSQSNEKVEITCFKKASDIFQNENLNQNLNQTSILQFMSKEKKIL</sequence>
<evidence type="ECO:0000256" key="5">
    <source>
        <dbReference type="ARBA" id="ARBA00023235"/>
    </source>
</evidence>
<comment type="caution">
    <text evidence="14">The sequence shown here is derived from an EMBL/GenBank/DDBJ whole genome shotgun (WGS) entry which is preliminary data.</text>
</comment>
<dbReference type="InterPro" id="IPR030934">
    <property type="entry name" value="Intein_C"/>
</dbReference>
<dbReference type="GO" id="GO:0003677">
    <property type="term" value="F:DNA binding"/>
    <property type="evidence" value="ECO:0007669"/>
    <property type="project" value="InterPro"/>
</dbReference>
<keyword evidence="10" id="KW-0175">Coiled coil</keyword>
<evidence type="ECO:0000259" key="13">
    <source>
        <dbReference type="PROSITE" id="PS51217"/>
    </source>
</evidence>
<feature type="compositionally biased region" description="Basic and acidic residues" evidence="11">
    <location>
        <begin position="1181"/>
        <end position="1197"/>
    </location>
</feature>
<evidence type="ECO:0000256" key="9">
    <source>
        <dbReference type="PROSITE-ProRule" id="PRU00560"/>
    </source>
</evidence>
<evidence type="ECO:0000256" key="3">
    <source>
        <dbReference type="ARBA" id="ARBA00022806"/>
    </source>
</evidence>
<dbReference type="SUPFAM" id="SSF51294">
    <property type="entry name" value="Hedgehog/intein (Hint) domain"/>
    <property type="match status" value="1"/>
</dbReference>
<evidence type="ECO:0000256" key="4">
    <source>
        <dbReference type="ARBA" id="ARBA00022840"/>
    </source>
</evidence>
<evidence type="ECO:0000256" key="1">
    <source>
        <dbReference type="ARBA" id="ARBA00022741"/>
    </source>
</evidence>
<dbReference type="Pfam" id="PF14890">
    <property type="entry name" value="Intein_splicing"/>
    <property type="match status" value="1"/>
</dbReference>
<evidence type="ECO:0000313" key="14">
    <source>
        <dbReference type="EMBL" id="KAJ5068677.1"/>
    </source>
</evidence>
<dbReference type="Pfam" id="PF00580">
    <property type="entry name" value="UvrD-helicase"/>
    <property type="match status" value="1"/>
</dbReference>
<dbReference type="Gene3D" id="3.40.50.300">
    <property type="entry name" value="P-loop containing nucleotide triphosphate hydrolases"/>
    <property type="match status" value="3"/>
</dbReference>
<keyword evidence="4 9" id="KW-0067">ATP-binding</keyword>
<dbReference type="EC" id="5.6.2.4" evidence="7"/>
<feature type="region of interest" description="Disordered" evidence="11">
    <location>
        <begin position="1291"/>
        <end position="1315"/>
    </location>
</feature>
<gene>
    <name evidence="14" type="ORF">M0811_02620</name>
</gene>
<keyword evidence="2 9" id="KW-0378">Hydrolase</keyword>
<evidence type="ECO:0000256" key="2">
    <source>
        <dbReference type="ARBA" id="ARBA00022801"/>
    </source>
</evidence>
<organism evidence="14 15">
    <name type="scientific">Anaeramoeba ignava</name>
    <name type="common">Anaerobic marine amoeba</name>
    <dbReference type="NCBI Taxonomy" id="1746090"/>
    <lineage>
        <taxon>Eukaryota</taxon>
        <taxon>Metamonada</taxon>
        <taxon>Anaeramoebidae</taxon>
        <taxon>Anaeramoeba</taxon>
    </lineage>
</organism>
<dbReference type="PROSITE" id="PS51217">
    <property type="entry name" value="UVRD_HELICASE_CTER"/>
    <property type="match status" value="1"/>
</dbReference>
<dbReference type="CDD" id="cd00081">
    <property type="entry name" value="Hint"/>
    <property type="match status" value="2"/>
</dbReference>
<comment type="catalytic activity">
    <reaction evidence="8">
        <text>ATP + H2O = ADP + phosphate + H(+)</text>
        <dbReference type="Rhea" id="RHEA:13065"/>
        <dbReference type="ChEBI" id="CHEBI:15377"/>
        <dbReference type="ChEBI" id="CHEBI:15378"/>
        <dbReference type="ChEBI" id="CHEBI:30616"/>
        <dbReference type="ChEBI" id="CHEBI:43474"/>
        <dbReference type="ChEBI" id="CHEBI:456216"/>
        <dbReference type="EC" id="5.6.2.4"/>
    </reaction>
</comment>
<keyword evidence="1 9" id="KW-0547">Nucleotide-binding</keyword>
<dbReference type="GO" id="GO:0043138">
    <property type="term" value="F:3'-5' DNA helicase activity"/>
    <property type="evidence" value="ECO:0007669"/>
    <property type="project" value="UniProtKB-EC"/>
</dbReference>
<dbReference type="InterPro" id="IPR027417">
    <property type="entry name" value="P-loop_NTPase"/>
</dbReference>
<evidence type="ECO:0000256" key="7">
    <source>
        <dbReference type="ARBA" id="ARBA00034808"/>
    </source>
</evidence>
<dbReference type="SUPFAM" id="SSF52540">
    <property type="entry name" value="P-loop containing nucleoside triphosphate hydrolases"/>
    <property type="match status" value="2"/>
</dbReference>
<evidence type="ECO:0000259" key="12">
    <source>
        <dbReference type="PROSITE" id="PS51198"/>
    </source>
</evidence>
<dbReference type="NCBIfam" id="TIGR01443">
    <property type="entry name" value="intein_Cterm"/>
    <property type="match status" value="1"/>
</dbReference>
<proteinExistence type="predicted"/>
<dbReference type="EMBL" id="JAPDFW010000114">
    <property type="protein sequence ID" value="KAJ5068677.1"/>
    <property type="molecule type" value="Genomic_DNA"/>
</dbReference>
<feature type="binding site" evidence="9">
    <location>
        <begin position="27"/>
        <end position="34"/>
    </location>
    <ligand>
        <name>ATP</name>
        <dbReference type="ChEBI" id="CHEBI:30616"/>
    </ligand>
</feature>
<dbReference type="InterPro" id="IPR014016">
    <property type="entry name" value="UvrD-like_ATP-bd"/>
</dbReference>
<dbReference type="InterPro" id="IPR003586">
    <property type="entry name" value="Hint_dom_C"/>
</dbReference>
<comment type="catalytic activity">
    <reaction evidence="6">
        <text>Couples ATP hydrolysis with the unwinding of duplex DNA by translocating in the 3'-5' direction.</text>
        <dbReference type="EC" id="5.6.2.4"/>
    </reaction>
</comment>
<accession>A0A9Q0L988</accession>
<dbReference type="OrthoDB" id="5597964at2759"/>
<dbReference type="InterPro" id="IPR000212">
    <property type="entry name" value="DNA_helicase_UvrD/REP"/>
</dbReference>
<feature type="region of interest" description="Disordered" evidence="11">
    <location>
        <begin position="1173"/>
        <end position="1200"/>
    </location>
</feature>
<dbReference type="PANTHER" id="PTHR11070">
    <property type="entry name" value="UVRD / RECB / PCRA DNA HELICASE FAMILY MEMBER"/>
    <property type="match status" value="1"/>
</dbReference>
<evidence type="ECO:0000256" key="11">
    <source>
        <dbReference type="SAM" id="MobiDB-lite"/>
    </source>
</evidence>
<dbReference type="Proteomes" id="UP001149090">
    <property type="component" value="Unassembled WGS sequence"/>
</dbReference>
<reference evidence="14" key="1">
    <citation type="submission" date="2022-10" db="EMBL/GenBank/DDBJ databases">
        <title>Novel sulphate-reducing endosymbionts in the free-living metamonad Anaeramoeba.</title>
        <authorList>
            <person name="Jerlstrom-Hultqvist J."/>
            <person name="Cepicka I."/>
            <person name="Gallot-Lavallee L."/>
            <person name="Salas-Leiva D."/>
            <person name="Curtis B.A."/>
            <person name="Zahonova K."/>
            <person name="Pipaliya S."/>
            <person name="Dacks J."/>
            <person name="Roger A.J."/>
        </authorList>
    </citation>
    <scope>NUCLEOTIDE SEQUENCE</scope>
    <source>
        <strain evidence="14">BMAN</strain>
    </source>
</reference>
<evidence type="ECO:0000313" key="15">
    <source>
        <dbReference type="Proteomes" id="UP001149090"/>
    </source>
</evidence>
<feature type="domain" description="UvrD-like helicase ATP-binding" evidence="12">
    <location>
        <begin position="6"/>
        <end position="442"/>
    </location>
</feature>
<dbReference type="PROSITE" id="PS51198">
    <property type="entry name" value="UVRD_HELICASE_ATP_BIND"/>
    <property type="match status" value="1"/>
</dbReference>
<keyword evidence="3 9" id="KW-0347">Helicase</keyword>
<dbReference type="GO" id="GO:0016787">
    <property type="term" value="F:hydrolase activity"/>
    <property type="evidence" value="ECO:0007669"/>
    <property type="project" value="UniProtKB-UniRule"/>
</dbReference>
<evidence type="ECO:0000256" key="10">
    <source>
        <dbReference type="SAM" id="Coils"/>
    </source>
</evidence>
<protein>
    <recommendedName>
        <fullName evidence="7">DNA 3'-5' helicase</fullName>
        <ecNumber evidence="7">5.6.2.4</ecNumber>
    </recommendedName>
</protein>
<dbReference type="Pfam" id="PF13361">
    <property type="entry name" value="UvrD_C"/>
    <property type="match status" value="1"/>
</dbReference>
<keyword evidence="15" id="KW-1185">Reference proteome</keyword>
<feature type="coiled-coil region" evidence="10">
    <location>
        <begin position="226"/>
        <end position="256"/>
    </location>
</feature>
<dbReference type="PROSITE" id="PS50818">
    <property type="entry name" value="INTEIN_C_TER"/>
    <property type="match status" value="1"/>
</dbReference>
<dbReference type="SMART" id="SM00305">
    <property type="entry name" value="HintC"/>
    <property type="match status" value="1"/>
</dbReference>
<feature type="compositionally biased region" description="Basic residues" evidence="11">
    <location>
        <begin position="1299"/>
        <end position="1310"/>
    </location>
</feature>
<name>A0A9Q0L988_ANAIG</name>
<evidence type="ECO:0000256" key="6">
    <source>
        <dbReference type="ARBA" id="ARBA00034617"/>
    </source>
</evidence>
<feature type="domain" description="UvrD-like helicase C-terminal" evidence="13">
    <location>
        <begin position="724"/>
        <end position="1059"/>
    </location>
</feature>
<dbReference type="Gene3D" id="1.10.486.10">
    <property type="entry name" value="PCRA, domain 4"/>
    <property type="match status" value="1"/>
</dbReference>
<dbReference type="GO" id="GO:0005524">
    <property type="term" value="F:ATP binding"/>
    <property type="evidence" value="ECO:0007669"/>
    <property type="project" value="UniProtKB-UniRule"/>
</dbReference>